<dbReference type="InterPro" id="IPR035810">
    <property type="entry name" value="PEBP_euk"/>
</dbReference>
<dbReference type="EMBL" id="FJOF01000012">
    <property type="protein sequence ID" value="CZR47846.1"/>
    <property type="molecule type" value="Genomic_DNA"/>
</dbReference>
<sequence length="260" mass="28964">MLVAMLWRLPLLVAAYVGAVAADGQKVLGGDSTDLDHIRDKLLEAQIIPTVIDDFPPALSLRVKWKHDSADLGNTLKPDHLKKAPVIHLDKVESDALAGTQLSKDMSYVIVLTDPDAPSRDDPKWSEFCHWIAASSHLKYSSNSKSKHHLKDIIKYKPPGPPPKTGKHRYVFFTFIAANGTTKKLHLSKPEERKHWGSDDAGHGVREWAHENGLIPIGKDDLIPISLTEVNNIQPRILYTRKTTSSSPRHFTCQMHSSLA</sequence>
<dbReference type="Proteomes" id="UP000183971">
    <property type="component" value="Unassembled WGS sequence"/>
</dbReference>
<dbReference type="Pfam" id="PF01161">
    <property type="entry name" value="PBP"/>
    <property type="match status" value="1"/>
</dbReference>
<dbReference type="PANTHER" id="PTHR11362:SF148">
    <property type="entry name" value="CARBOXYPEPTIDASE Y INHIBITOR"/>
    <property type="match status" value="1"/>
</dbReference>
<feature type="signal peptide" evidence="1">
    <location>
        <begin position="1"/>
        <end position="22"/>
    </location>
</feature>
<dbReference type="InterPro" id="IPR008914">
    <property type="entry name" value="PEBP"/>
</dbReference>
<dbReference type="RefSeq" id="XP_031088379.1">
    <property type="nucleotide sequence ID" value="XM_031222974.1"/>
</dbReference>
<comment type="caution">
    <text evidence="2">The sequence shown here is derived from an EMBL/GenBank/DDBJ whole genome shotgun (WGS) entry which is preliminary data.</text>
</comment>
<dbReference type="AlphaFoldDB" id="A0A1L7W5Z4"/>
<dbReference type="SUPFAM" id="SSF49777">
    <property type="entry name" value="PEBP-like"/>
    <property type="match status" value="1"/>
</dbReference>
<accession>A0A1L7W5Z4</accession>
<evidence type="ECO:0000256" key="1">
    <source>
        <dbReference type="SAM" id="SignalP"/>
    </source>
</evidence>
<keyword evidence="3" id="KW-1185">Reference proteome</keyword>
<organism evidence="2 3">
    <name type="scientific">Fusarium proliferatum (strain ET1)</name>
    <name type="common">Orchid endophyte fungus</name>
    <dbReference type="NCBI Taxonomy" id="1227346"/>
    <lineage>
        <taxon>Eukaryota</taxon>
        <taxon>Fungi</taxon>
        <taxon>Dikarya</taxon>
        <taxon>Ascomycota</taxon>
        <taxon>Pezizomycotina</taxon>
        <taxon>Sordariomycetes</taxon>
        <taxon>Hypocreomycetidae</taxon>
        <taxon>Hypocreales</taxon>
        <taxon>Nectriaceae</taxon>
        <taxon>Fusarium</taxon>
        <taxon>Fusarium fujikuroi species complex</taxon>
    </lineage>
</organism>
<dbReference type="GO" id="GO:0046578">
    <property type="term" value="P:regulation of Ras protein signal transduction"/>
    <property type="evidence" value="ECO:0007669"/>
    <property type="project" value="TreeGrafter"/>
</dbReference>
<protein>
    <submittedName>
        <fullName evidence="2">Related to putative lipid binding protein TFS1</fullName>
    </submittedName>
</protein>
<gene>
    <name evidence="2" type="ORF">FPRO_13513</name>
</gene>
<dbReference type="Gene3D" id="3.90.280.10">
    <property type="entry name" value="PEBP-like"/>
    <property type="match status" value="1"/>
</dbReference>
<reference evidence="3" key="1">
    <citation type="journal article" date="2016" name="Genome Biol. Evol.">
        <title>Comparative 'omics' of the Fusarium fujikuroi species complex highlights differences in genetic potential and metabolite synthesis.</title>
        <authorList>
            <person name="Niehaus E.-M."/>
            <person name="Muensterkoetter M."/>
            <person name="Proctor R.H."/>
            <person name="Brown D.W."/>
            <person name="Sharon A."/>
            <person name="Idan Y."/>
            <person name="Oren-Young L."/>
            <person name="Sieber C.M."/>
            <person name="Novak O."/>
            <person name="Pencik A."/>
            <person name="Tarkowska D."/>
            <person name="Hromadova K."/>
            <person name="Freeman S."/>
            <person name="Maymon M."/>
            <person name="Elazar M."/>
            <person name="Youssef S.A."/>
            <person name="El-Shabrawy E.S.M."/>
            <person name="Shalaby A.B.A."/>
            <person name="Houterman P."/>
            <person name="Brock N.L."/>
            <person name="Burkhardt I."/>
            <person name="Tsavkelova E.A."/>
            <person name="Dickschat J.S."/>
            <person name="Galuszka P."/>
            <person name="Gueldener U."/>
            <person name="Tudzynski B."/>
        </authorList>
    </citation>
    <scope>NUCLEOTIDE SEQUENCE [LARGE SCALE GENOMIC DNA]</scope>
    <source>
        <strain evidence="3">ET1</strain>
    </source>
</reference>
<evidence type="ECO:0000313" key="3">
    <source>
        <dbReference type="Proteomes" id="UP000183971"/>
    </source>
</evidence>
<evidence type="ECO:0000313" key="2">
    <source>
        <dbReference type="EMBL" id="CZR47846.1"/>
    </source>
</evidence>
<dbReference type="CDD" id="cd00866">
    <property type="entry name" value="PEBP_euk"/>
    <property type="match status" value="1"/>
</dbReference>
<dbReference type="PANTHER" id="PTHR11362">
    <property type="entry name" value="PHOSPHATIDYLETHANOLAMINE-BINDING PROTEIN"/>
    <property type="match status" value="1"/>
</dbReference>
<dbReference type="GO" id="GO:0030414">
    <property type="term" value="F:peptidase inhibitor activity"/>
    <property type="evidence" value="ECO:0007669"/>
    <property type="project" value="TreeGrafter"/>
</dbReference>
<dbReference type="GeneID" id="42058376"/>
<dbReference type="GO" id="GO:0030162">
    <property type="term" value="P:regulation of proteolysis"/>
    <property type="evidence" value="ECO:0007669"/>
    <property type="project" value="TreeGrafter"/>
</dbReference>
<proteinExistence type="predicted"/>
<feature type="chain" id="PRO_5013222268" evidence="1">
    <location>
        <begin position="23"/>
        <end position="260"/>
    </location>
</feature>
<name>A0A1L7W5Z4_FUSPR</name>
<keyword evidence="1" id="KW-0732">Signal</keyword>
<dbReference type="GO" id="GO:0005543">
    <property type="term" value="F:phospholipid binding"/>
    <property type="evidence" value="ECO:0007669"/>
    <property type="project" value="TreeGrafter"/>
</dbReference>
<dbReference type="InterPro" id="IPR036610">
    <property type="entry name" value="PEBP-like_sf"/>
</dbReference>
<dbReference type="VEuPathDB" id="FungiDB:FPRO_13513"/>